<dbReference type="AlphaFoldDB" id="L9X7G3"/>
<feature type="domain" description="AB hydrolase-1" evidence="2">
    <location>
        <begin position="88"/>
        <end position="364"/>
    </location>
</feature>
<dbReference type="InterPro" id="IPR051321">
    <property type="entry name" value="PHA/PHB_synthase"/>
</dbReference>
<evidence type="ECO:0000256" key="1">
    <source>
        <dbReference type="SAM" id="MobiDB-lite"/>
    </source>
</evidence>
<dbReference type="Gene3D" id="3.40.50.1820">
    <property type="entry name" value="alpha/beta hydrolase"/>
    <property type="match status" value="1"/>
</dbReference>
<dbReference type="OrthoDB" id="202878at2157"/>
<comment type="caution">
    <text evidence="3">The sequence shown here is derived from an EMBL/GenBank/DDBJ whole genome shotgun (WGS) entry which is preliminary data.</text>
</comment>
<dbReference type="InterPro" id="IPR000073">
    <property type="entry name" value="AB_hydrolase_1"/>
</dbReference>
<dbReference type="STRING" id="1227499.C493_07504"/>
<feature type="region of interest" description="Disordered" evidence="1">
    <location>
        <begin position="179"/>
        <end position="207"/>
    </location>
</feature>
<dbReference type="Proteomes" id="UP000011602">
    <property type="component" value="Unassembled WGS sequence"/>
</dbReference>
<name>L9X7G3_9EURY</name>
<dbReference type="PANTHER" id="PTHR36837:SF2">
    <property type="entry name" value="POLY(3-HYDROXYALKANOATE) POLYMERASE SUBUNIT PHAC"/>
    <property type="match status" value="1"/>
</dbReference>
<dbReference type="PANTHER" id="PTHR36837">
    <property type="entry name" value="POLY(3-HYDROXYALKANOATE) POLYMERASE SUBUNIT PHAC"/>
    <property type="match status" value="1"/>
</dbReference>
<dbReference type="eggNOG" id="arCOG06344">
    <property type="taxonomic scope" value="Archaea"/>
</dbReference>
<gene>
    <name evidence="3" type="ORF">C493_07504</name>
</gene>
<evidence type="ECO:0000313" key="3">
    <source>
        <dbReference type="EMBL" id="ELY57719.1"/>
    </source>
</evidence>
<dbReference type="RefSeq" id="WP_007258802.1">
    <property type="nucleotide sequence ID" value="NZ_AOHZ01000040.1"/>
</dbReference>
<dbReference type="EMBL" id="AOHZ01000040">
    <property type="protein sequence ID" value="ELY57719.1"/>
    <property type="molecule type" value="Genomic_DNA"/>
</dbReference>
<evidence type="ECO:0000259" key="2">
    <source>
        <dbReference type="Pfam" id="PF00561"/>
    </source>
</evidence>
<dbReference type="Pfam" id="PF00561">
    <property type="entry name" value="Abhydrolase_1"/>
    <property type="match status" value="1"/>
</dbReference>
<dbReference type="InterPro" id="IPR029058">
    <property type="entry name" value="AB_hydrolase_fold"/>
</dbReference>
<accession>L9X7G3</accession>
<keyword evidence="4" id="KW-1185">Reference proteome</keyword>
<evidence type="ECO:0000313" key="4">
    <source>
        <dbReference type="Proteomes" id="UP000011602"/>
    </source>
</evidence>
<protein>
    <submittedName>
        <fullName evidence="3">Poly(R)-hydroxyalkanoic acid synthase, class III, PhaC subunit</fullName>
    </submittedName>
</protein>
<proteinExistence type="predicted"/>
<reference evidence="3 4" key="1">
    <citation type="journal article" date="2014" name="PLoS Genet.">
        <title>Phylogenetically driven sequencing of extremely halophilic archaea reveals strategies for static and dynamic osmo-response.</title>
        <authorList>
            <person name="Becker E.A."/>
            <person name="Seitzer P.M."/>
            <person name="Tritt A."/>
            <person name="Larsen D."/>
            <person name="Krusor M."/>
            <person name="Yao A.I."/>
            <person name="Wu D."/>
            <person name="Madern D."/>
            <person name="Eisen J.A."/>
            <person name="Darling A.E."/>
            <person name="Facciotti M.T."/>
        </authorList>
    </citation>
    <scope>NUCLEOTIDE SEQUENCE [LARGE SCALE GENOMIC DNA]</scope>
    <source>
        <strain evidence="3 4">JCM 12255</strain>
    </source>
</reference>
<feature type="compositionally biased region" description="Basic and acidic residues" evidence="1">
    <location>
        <begin position="186"/>
        <end position="195"/>
    </location>
</feature>
<organism evidence="3 4">
    <name type="scientific">Natronolimnohabitans innermongolicus JCM 12255</name>
    <dbReference type="NCBI Taxonomy" id="1227499"/>
    <lineage>
        <taxon>Archaea</taxon>
        <taxon>Methanobacteriati</taxon>
        <taxon>Methanobacteriota</taxon>
        <taxon>Stenosarchaea group</taxon>
        <taxon>Halobacteria</taxon>
        <taxon>Halobacteriales</taxon>
        <taxon>Natrialbaceae</taxon>
        <taxon>Natronolimnohabitans</taxon>
    </lineage>
</organism>
<sequence length="391" mass="43035">MDPCEFYRQAIDRAARTPAKLGQAPLRMAQLATAEPGATPYEIVYEEGPVSLRRYEPRVPESERRSVPLVIAYPFINDPSILDFAADRSVVRAFADRGFPVYVVEWGDPTPLDRSLGLGDYVCRFLRNCVDYVREETGADAVHLHGYSTSAPLSVGYAGCFPEDVRTLVLQGPPLAFDAESTPRAVDGDRTRKDAASPAGPSLESGAANQADGIDLFRRLAAEHDPEQVADAFDVVPTPLLEVALALRKPVEYTVTNPLRLWDQFDDAAAVEEYGRKLSWASGGPNLPGTAYEAFVRELLVENRLLEGTWELCGRPVDLDRIGMPVLLILGAEDRFVPPRAALPFLEEISSEDTTVLEFPTGHVGTSVAAAAHEDEEWWPRALEWVAKRSD</sequence>
<dbReference type="SUPFAM" id="SSF53474">
    <property type="entry name" value="alpha/beta-Hydrolases"/>
    <property type="match status" value="1"/>
</dbReference>